<evidence type="ECO:0000313" key="1">
    <source>
        <dbReference type="EMBL" id="GGA84612.1"/>
    </source>
</evidence>
<sequence length="424" mass="47989">MKNPLTQLYQAIEKRVLLNADPRLLRVVSVAKNGNAPSNQLNYEAETMQRQTLKEWTTAVMAATDPENPDKTGLQALYKNLMLDNHLASIIDSRILFCQRSPFKIVNEKGDENKDLSWLFERTWFEEFVHLVLMKRFEGCKLIELYDVNPDTQELETVDEIPMAYFLPQKGIITKSPGDSTGWQYKEGALRPFYIQVGKDKEIGMLAQMAPIILAKKLGLGSWLDYIEKYGVPPLFITTDREDDARLKELFEAASNFKGNGFMVGRGQEKFEIGKADGGNPDNFDKLVERANGEMSKRVLGGSGLTDEKSFVGSSEIQFRLANDRFESDKLLVKNIINEQLFPRLQKISPAYKVLQGHYFEWDNTETQTPKEVAELVQILSASFELDPEEVSQRTGFTILGQKTGGAVNPELAEAIKKKSLNDK</sequence>
<proteinExistence type="predicted"/>
<organism evidence="1 2">
    <name type="scientific">Flavobacterium palustre</name>
    <dbReference type="NCBI Taxonomy" id="1476463"/>
    <lineage>
        <taxon>Bacteria</taxon>
        <taxon>Pseudomonadati</taxon>
        <taxon>Bacteroidota</taxon>
        <taxon>Flavobacteriia</taxon>
        <taxon>Flavobacteriales</taxon>
        <taxon>Flavobacteriaceae</taxon>
        <taxon>Flavobacterium</taxon>
    </lineage>
</organism>
<protein>
    <recommendedName>
        <fullName evidence="3">DUF935 domain-containing protein</fullName>
    </recommendedName>
</protein>
<dbReference type="Pfam" id="PF06074">
    <property type="entry name" value="Portal_Mu"/>
    <property type="match status" value="1"/>
</dbReference>
<dbReference type="InterPro" id="IPR009279">
    <property type="entry name" value="Portal_Mu"/>
</dbReference>
<dbReference type="Proteomes" id="UP000658793">
    <property type="component" value="Unassembled WGS sequence"/>
</dbReference>
<evidence type="ECO:0000313" key="2">
    <source>
        <dbReference type="Proteomes" id="UP000658793"/>
    </source>
</evidence>
<dbReference type="RefSeq" id="WP_188494858.1">
    <property type="nucleotide sequence ID" value="NZ_BMGA01000008.1"/>
</dbReference>
<name>A0ABQ1HQ76_9FLAO</name>
<dbReference type="EMBL" id="BMGA01000008">
    <property type="protein sequence ID" value="GGA84612.1"/>
    <property type="molecule type" value="Genomic_DNA"/>
</dbReference>
<accession>A0ABQ1HQ76</accession>
<keyword evidence="2" id="KW-1185">Reference proteome</keyword>
<evidence type="ECO:0008006" key="3">
    <source>
        <dbReference type="Google" id="ProtNLM"/>
    </source>
</evidence>
<comment type="caution">
    <text evidence="1">The sequence shown here is derived from an EMBL/GenBank/DDBJ whole genome shotgun (WGS) entry which is preliminary data.</text>
</comment>
<reference evidence="2" key="1">
    <citation type="journal article" date="2019" name="Int. J. Syst. Evol. Microbiol.">
        <title>The Global Catalogue of Microorganisms (GCM) 10K type strain sequencing project: providing services to taxonomists for standard genome sequencing and annotation.</title>
        <authorList>
            <consortium name="The Broad Institute Genomics Platform"/>
            <consortium name="The Broad Institute Genome Sequencing Center for Infectious Disease"/>
            <person name="Wu L."/>
            <person name="Ma J."/>
        </authorList>
    </citation>
    <scope>NUCLEOTIDE SEQUENCE [LARGE SCALE GENOMIC DNA]</scope>
    <source>
        <strain evidence="2">CGMCC 1.12811</strain>
    </source>
</reference>
<gene>
    <name evidence="1" type="ORF">GCM10008015_26730</name>
</gene>